<keyword evidence="1 3" id="KW-0378">Hydrolase</keyword>
<dbReference type="Pfam" id="PF01979">
    <property type="entry name" value="Amidohydro_1"/>
    <property type="match status" value="1"/>
</dbReference>
<evidence type="ECO:0000259" key="2">
    <source>
        <dbReference type="Pfam" id="PF01979"/>
    </source>
</evidence>
<dbReference type="RefSeq" id="WP_310301731.1">
    <property type="nucleotide sequence ID" value="NZ_BAAAPS010000008.1"/>
</dbReference>
<dbReference type="InterPro" id="IPR032466">
    <property type="entry name" value="Metal_Hydrolase"/>
</dbReference>
<protein>
    <submittedName>
        <fullName evidence="3">Cytosine/adenosine deaminase-related metal-dependent hydrolase</fullName>
    </submittedName>
</protein>
<dbReference type="InterPro" id="IPR011059">
    <property type="entry name" value="Metal-dep_hydrolase_composite"/>
</dbReference>
<dbReference type="PANTHER" id="PTHR43794:SF11">
    <property type="entry name" value="AMIDOHYDROLASE-RELATED DOMAIN-CONTAINING PROTEIN"/>
    <property type="match status" value="1"/>
</dbReference>
<evidence type="ECO:0000313" key="3">
    <source>
        <dbReference type="EMBL" id="MDR7362415.1"/>
    </source>
</evidence>
<proteinExistence type="predicted"/>
<gene>
    <name evidence="3" type="ORF">J2S63_001968</name>
</gene>
<dbReference type="EMBL" id="JAVDYG010000001">
    <property type="protein sequence ID" value="MDR7362415.1"/>
    <property type="molecule type" value="Genomic_DNA"/>
</dbReference>
<name>A0ABU2BUV3_9ACTN</name>
<evidence type="ECO:0000313" key="4">
    <source>
        <dbReference type="Proteomes" id="UP001183648"/>
    </source>
</evidence>
<accession>A0ABU2BUV3</accession>
<dbReference type="GO" id="GO:0016787">
    <property type="term" value="F:hydrolase activity"/>
    <property type="evidence" value="ECO:0007669"/>
    <property type="project" value="UniProtKB-KW"/>
</dbReference>
<dbReference type="InterPro" id="IPR050287">
    <property type="entry name" value="MTA/SAH_deaminase"/>
</dbReference>
<organism evidence="3 4">
    <name type="scientific">Nocardioides marmoribigeumensis</name>
    <dbReference type="NCBI Taxonomy" id="433649"/>
    <lineage>
        <taxon>Bacteria</taxon>
        <taxon>Bacillati</taxon>
        <taxon>Actinomycetota</taxon>
        <taxon>Actinomycetes</taxon>
        <taxon>Propionibacteriales</taxon>
        <taxon>Nocardioidaceae</taxon>
        <taxon>Nocardioides</taxon>
    </lineage>
</organism>
<comment type="caution">
    <text evidence="3">The sequence shown here is derived from an EMBL/GenBank/DDBJ whole genome shotgun (WGS) entry which is preliminary data.</text>
</comment>
<evidence type="ECO:0000256" key="1">
    <source>
        <dbReference type="ARBA" id="ARBA00022801"/>
    </source>
</evidence>
<dbReference type="Gene3D" id="3.20.20.140">
    <property type="entry name" value="Metal-dependent hydrolases"/>
    <property type="match status" value="1"/>
</dbReference>
<dbReference type="Proteomes" id="UP001183648">
    <property type="component" value="Unassembled WGS sequence"/>
</dbReference>
<dbReference type="InterPro" id="IPR006680">
    <property type="entry name" value="Amidohydro-rel"/>
</dbReference>
<dbReference type="PANTHER" id="PTHR43794">
    <property type="entry name" value="AMINOHYDROLASE SSNA-RELATED"/>
    <property type="match status" value="1"/>
</dbReference>
<reference evidence="3 4" key="1">
    <citation type="submission" date="2023-07" db="EMBL/GenBank/DDBJ databases">
        <title>Sequencing the genomes of 1000 actinobacteria strains.</title>
        <authorList>
            <person name="Klenk H.-P."/>
        </authorList>
    </citation>
    <scope>NUCLEOTIDE SEQUENCE [LARGE SCALE GENOMIC DNA]</scope>
    <source>
        <strain evidence="3 4">DSM 19426</strain>
    </source>
</reference>
<dbReference type="Gene3D" id="2.30.40.10">
    <property type="entry name" value="Urease, subunit C, domain 1"/>
    <property type="match status" value="1"/>
</dbReference>
<feature type="domain" description="Amidohydrolase-related" evidence="2">
    <location>
        <begin position="72"/>
        <end position="440"/>
    </location>
</feature>
<dbReference type="SUPFAM" id="SSF51338">
    <property type="entry name" value="Composite domain of metallo-dependent hydrolases"/>
    <property type="match status" value="2"/>
</dbReference>
<sequence length="485" mass="52143">MSDADQEAPLQRTLIDHLAFALTVDRDDTVLRDASLLVEGTRIVDIGPAEEVRRRLGGRAVDRVVDGRRLGVMPGMIDTHVHLSETLSRAVFPDVLATRAWVFHWAKPFYAHVDEADERVSVTLGAAEMLRSGTTCFLDMGAQNDAGLTATAAGDLGIRGVVGRHAADRKPEVIPPGWSQEMVDHHFFPDHEVALQALEESVRRWNGHADGRIRCWVNIEGKEPCSLELHVGARDLAERLGVGTTYHIASSIEESRVSEKKYGHWPITRVAEAGGLGSNLVLAHAVAVRDDEVDLLARHGASVAFCPSTSLKLAKGATAIGKYPEMIQAGVKVGLGTDGVSAAGNLNLHRQVHLVAGLFKDARLDATLVGARQALRMATIDGAAALGWDDQIGSLEVGKQADLVLFDLDHHEWTPYADPVQAVVWSVSAASIAQTWVAGRPLFAEGRVATVDETALRAEARERAAAIVARAGLGDAVPTTTTLYD</sequence>
<dbReference type="SUPFAM" id="SSF51556">
    <property type="entry name" value="Metallo-dependent hydrolases"/>
    <property type="match status" value="1"/>
</dbReference>
<keyword evidence="4" id="KW-1185">Reference proteome</keyword>